<feature type="compositionally biased region" description="Polar residues" evidence="1">
    <location>
        <begin position="100"/>
        <end position="116"/>
    </location>
</feature>
<dbReference type="EMBL" id="KZ857384">
    <property type="protein sequence ID" value="RDX54425.1"/>
    <property type="molecule type" value="Genomic_DNA"/>
</dbReference>
<dbReference type="Proteomes" id="UP000256964">
    <property type="component" value="Unassembled WGS sequence"/>
</dbReference>
<organism evidence="2 3">
    <name type="scientific">Lentinus brumalis</name>
    <dbReference type="NCBI Taxonomy" id="2498619"/>
    <lineage>
        <taxon>Eukaryota</taxon>
        <taxon>Fungi</taxon>
        <taxon>Dikarya</taxon>
        <taxon>Basidiomycota</taxon>
        <taxon>Agaricomycotina</taxon>
        <taxon>Agaricomycetes</taxon>
        <taxon>Polyporales</taxon>
        <taxon>Polyporaceae</taxon>
        <taxon>Lentinus</taxon>
    </lineage>
</organism>
<dbReference type="AlphaFoldDB" id="A0A371DPF6"/>
<feature type="compositionally biased region" description="Polar residues" evidence="1">
    <location>
        <begin position="164"/>
        <end position="175"/>
    </location>
</feature>
<evidence type="ECO:0000313" key="3">
    <source>
        <dbReference type="Proteomes" id="UP000256964"/>
    </source>
</evidence>
<reference evidence="2 3" key="1">
    <citation type="journal article" date="2018" name="Biotechnol. Biofuels">
        <title>Integrative visual omics of the white-rot fungus Polyporus brumalis exposes the biotechnological potential of its oxidative enzymes for delignifying raw plant biomass.</title>
        <authorList>
            <person name="Miyauchi S."/>
            <person name="Rancon A."/>
            <person name="Drula E."/>
            <person name="Hage H."/>
            <person name="Chaduli D."/>
            <person name="Favel A."/>
            <person name="Grisel S."/>
            <person name="Henrissat B."/>
            <person name="Herpoel-Gimbert I."/>
            <person name="Ruiz-Duenas F.J."/>
            <person name="Chevret D."/>
            <person name="Hainaut M."/>
            <person name="Lin J."/>
            <person name="Wang M."/>
            <person name="Pangilinan J."/>
            <person name="Lipzen A."/>
            <person name="Lesage-Meessen L."/>
            <person name="Navarro D."/>
            <person name="Riley R."/>
            <person name="Grigoriev I.V."/>
            <person name="Zhou S."/>
            <person name="Raouche S."/>
            <person name="Rosso M.N."/>
        </authorList>
    </citation>
    <scope>NUCLEOTIDE SEQUENCE [LARGE SCALE GENOMIC DNA]</scope>
    <source>
        <strain evidence="2 3">BRFM 1820</strain>
    </source>
</reference>
<keyword evidence="3" id="KW-1185">Reference proteome</keyword>
<name>A0A371DPF6_9APHY</name>
<accession>A0A371DPF6</accession>
<protein>
    <submittedName>
        <fullName evidence="2">Uncharacterized protein</fullName>
    </submittedName>
</protein>
<evidence type="ECO:0000256" key="1">
    <source>
        <dbReference type="SAM" id="MobiDB-lite"/>
    </source>
</evidence>
<proteinExistence type="predicted"/>
<evidence type="ECO:0000313" key="2">
    <source>
        <dbReference type="EMBL" id="RDX54425.1"/>
    </source>
</evidence>
<gene>
    <name evidence="2" type="ORF">OH76DRAFT_960986</name>
</gene>
<feature type="compositionally biased region" description="Low complexity" evidence="1">
    <location>
        <begin position="148"/>
        <end position="157"/>
    </location>
</feature>
<feature type="region of interest" description="Disordered" evidence="1">
    <location>
        <begin position="37"/>
        <end position="185"/>
    </location>
</feature>
<dbReference type="OrthoDB" id="2758358at2759"/>
<sequence length="408" mass="43219">MNHFLSGVQLATVNLPDALPSLWSSYGLLQLPDGSYISRPMDPQSSGQDKASSSRKRRRLTSDSDATPNEAAPRRLAVTHPERTTQMTTTTASALHLDRNSPSQVTVPSPQAQPNAHFQPPFRLPDIHLTREGGVGGHGLPQRPHNGPGPSSSVKLPLVPPRMPSQTPVQLSIPQKPSVAPKPTDPRLRLAASRLVARSAPAPNLTAGACARLRDPADNSILASRPIVRILVLRGTHGSQARGSSAVREAYVTDGSGYTWIALSSGPSAGNVDREDVQVGATAMLAEMSRLSPTASCAVLVQELVIVARPVDASSRLGASSSAHDSHGAPSATLNDDTAAAAGALQQERAARLLAESKLQEERRRRIFVEKLLADVCRDLDNKDSVVPAAMEALMKLAELTDAAMLAD</sequence>